<gene>
    <name evidence="1" type="ORF">ZEAMMB73_Zm00001d050896</name>
</gene>
<dbReference type="STRING" id="4577.A0A1D6Q3S2"/>
<dbReference type="EMBL" id="CM000780">
    <property type="protein sequence ID" value="AQK53210.1"/>
    <property type="molecule type" value="Genomic_DNA"/>
</dbReference>
<sequence>MTCDASSLFSAMALVMIALIMLIGYGSTTCHIMRHLAHAPPRVAPFAVPGIPVVLSLIMPVATLPLMLAIPTVPAVSAMPQIHVVSNTAVMPPMPTAVPIVMPKVTLPPMPVVVPKVGDLSLMPSMWHVPNS</sequence>
<organism evidence="1">
    <name type="scientific">Zea mays</name>
    <name type="common">Maize</name>
    <dbReference type="NCBI Taxonomy" id="4577"/>
    <lineage>
        <taxon>Eukaryota</taxon>
        <taxon>Viridiplantae</taxon>
        <taxon>Streptophyta</taxon>
        <taxon>Embryophyta</taxon>
        <taxon>Tracheophyta</taxon>
        <taxon>Spermatophyta</taxon>
        <taxon>Magnoliopsida</taxon>
        <taxon>Liliopsida</taxon>
        <taxon>Poales</taxon>
        <taxon>Poaceae</taxon>
        <taxon>PACMAD clade</taxon>
        <taxon>Panicoideae</taxon>
        <taxon>Andropogonodae</taxon>
        <taxon>Andropogoneae</taxon>
        <taxon>Tripsacinae</taxon>
        <taxon>Zea</taxon>
    </lineage>
</organism>
<dbReference type="AlphaFoldDB" id="A0A1D6Q3S2"/>
<proteinExistence type="predicted"/>
<name>A0A1D6Q3S2_MAIZE</name>
<protein>
    <submittedName>
        <fullName evidence="1">Uncharacterized protein</fullName>
    </submittedName>
</protein>
<dbReference type="InParanoid" id="A0A1D6Q3S2"/>
<evidence type="ECO:0000313" key="1">
    <source>
        <dbReference type="EMBL" id="AQK53210.1"/>
    </source>
</evidence>
<reference evidence="1" key="1">
    <citation type="submission" date="2015-12" db="EMBL/GenBank/DDBJ databases">
        <title>Update maize B73 reference genome by single molecule sequencing technologies.</title>
        <authorList>
            <consortium name="Maize Genome Sequencing Project"/>
            <person name="Ware D."/>
        </authorList>
    </citation>
    <scope>NUCLEOTIDE SEQUENCE</scope>
    <source>
        <tissue evidence="1">Seedling</tissue>
    </source>
</reference>
<accession>A0A1D6Q3S2</accession>